<evidence type="ECO:0000256" key="2">
    <source>
        <dbReference type="ARBA" id="ARBA00022670"/>
    </source>
</evidence>
<name>A0ABQ8E4K5_BRANA</name>
<dbReference type="Gene3D" id="3.40.395.10">
    <property type="entry name" value="Adenoviral Proteinase, Chain A"/>
    <property type="match status" value="1"/>
</dbReference>
<feature type="non-terminal residue" evidence="6">
    <location>
        <position position="1"/>
    </location>
</feature>
<evidence type="ECO:0000313" key="6">
    <source>
        <dbReference type="EMBL" id="KAH0936534.1"/>
    </source>
</evidence>
<dbReference type="Pfam" id="PF02902">
    <property type="entry name" value="Peptidase_C48"/>
    <property type="match status" value="1"/>
</dbReference>
<sequence length="998" mass="113568">RFRRDFDCVISYPSLHISSPFSFIPRRPISLFYLIMTKPKSKKKAKITEQPTTPANDIGGFASLDCVFTHQPDLRLSPRLFANDRFLTRSLNIYSSPEILAFIRHVLRDSPKFETIRQSCFGKIFDLHAHQRKISCKLIHSFLTRQLLCLPKHIAVCLWWQSSPMEEALLQKENHNVLWKPKFAHSIFHEREETLNFPKSVPSSFLSPRLSLSLHGNILFLLDIHHYLGNLTFIFQFRENYLLPQAKIDRHSIDGLDFVTKSPTRKTGELDGVIDPTRGTSELDDMVGATRRTGELDGAFVPTRRTGELDGEFDPTRPFSELQGFPLSLQLVAFHAIPQILSYIPAPIDQKTIMDLEDDYLPQHPSISSRDIRRVEFDPDHVVTPIIPIESQTQLGWGVWPNDPKVDSVIYMEQLIADHHSFNKEVWPGGVTSEPLIVKPKQRVKKKVSASIKQSLKPRQVKKKHPSIRKQRRISSYFTHATKTTFTNEQLTEIVIKLQSNMKNLKQLIKRIKKKSHDKHLFTKGFPVARRPPHLSKLTSLDQNSTMLQLISTPSSVNMQLNFTVWLHKSFLHLSVLLPTTSHHPPLQIDPMLSNPPSTPLISTTLLTTTSLLSTLLLNTVQIMGTYDPISPDPSPSHPLTFDSSIAHASPSSRHLLFSPQPFTPLTSPTKSNDTFPVLVFTQPQSMLSQLPLRPTPHMADQVLLLLTRYSTQLASEYAAFAPPFLPSYSQETWGKFDENLIDIVLLPGKKCMDDIQTVYTSMIWNNSHWVGLAINLDMRYVEILDPMPDLYGDRRVEEFIKSLVNTLSYPVKKIAMCELTQFIGLKPFVWRRIPHLYNNNDCGLVSMKFLEMHTHGNPVSITLTYRTVTDLFGIPSQYCCAAKLMTFGAQTQENLYHEKSHSRGKQNTTCSNGSTRPLLMILIWSMLNDVSYRPISILLEEKTKLLSDQIRSSTNYSLTMTIEDSLASQNHASFVTKTQSPLLNIDVAAISLGIGFM</sequence>
<keyword evidence="7" id="KW-1185">Reference proteome</keyword>
<dbReference type="InterPro" id="IPR038765">
    <property type="entry name" value="Papain-like_cys_pep_sf"/>
</dbReference>
<dbReference type="PANTHER" id="PTHR48449">
    <property type="entry name" value="DUF1985 DOMAIN-CONTAINING PROTEIN"/>
    <property type="match status" value="1"/>
</dbReference>
<dbReference type="InterPro" id="IPR003653">
    <property type="entry name" value="Peptidase_C48_C"/>
</dbReference>
<feature type="domain" description="Ubiquitin-like protease family profile" evidence="5">
    <location>
        <begin position="678"/>
        <end position="854"/>
    </location>
</feature>
<organism evidence="6 7">
    <name type="scientific">Brassica napus</name>
    <name type="common">Rape</name>
    <dbReference type="NCBI Taxonomy" id="3708"/>
    <lineage>
        <taxon>Eukaryota</taxon>
        <taxon>Viridiplantae</taxon>
        <taxon>Streptophyta</taxon>
        <taxon>Embryophyta</taxon>
        <taxon>Tracheophyta</taxon>
        <taxon>Spermatophyta</taxon>
        <taxon>Magnoliopsida</taxon>
        <taxon>eudicotyledons</taxon>
        <taxon>Gunneridae</taxon>
        <taxon>Pentapetalae</taxon>
        <taxon>rosids</taxon>
        <taxon>malvids</taxon>
        <taxon>Brassicales</taxon>
        <taxon>Brassicaceae</taxon>
        <taxon>Brassiceae</taxon>
        <taxon>Brassica</taxon>
    </lineage>
</organism>
<keyword evidence="4" id="KW-0175">Coiled coil</keyword>
<proteinExistence type="inferred from homology"/>
<evidence type="ECO:0000313" key="7">
    <source>
        <dbReference type="Proteomes" id="UP000824890"/>
    </source>
</evidence>
<comment type="caution">
    <text evidence="6">The sequence shown here is derived from an EMBL/GenBank/DDBJ whole genome shotgun (WGS) entry which is preliminary data.</text>
</comment>
<dbReference type="Proteomes" id="UP000824890">
    <property type="component" value="Unassembled WGS sequence"/>
</dbReference>
<evidence type="ECO:0000259" key="5">
    <source>
        <dbReference type="PROSITE" id="PS50600"/>
    </source>
</evidence>
<evidence type="ECO:0000256" key="3">
    <source>
        <dbReference type="ARBA" id="ARBA00022801"/>
    </source>
</evidence>
<feature type="coiled-coil region" evidence="4">
    <location>
        <begin position="488"/>
        <end position="515"/>
    </location>
</feature>
<keyword evidence="2" id="KW-0645">Protease</keyword>
<comment type="similarity">
    <text evidence="1">Belongs to the peptidase C48 family.</text>
</comment>
<evidence type="ECO:0000256" key="4">
    <source>
        <dbReference type="SAM" id="Coils"/>
    </source>
</evidence>
<keyword evidence="3" id="KW-0378">Hydrolase</keyword>
<reference evidence="6 7" key="1">
    <citation type="submission" date="2021-05" db="EMBL/GenBank/DDBJ databases">
        <title>Genome Assembly of Synthetic Allotetraploid Brassica napus Reveals Homoeologous Exchanges between Subgenomes.</title>
        <authorList>
            <person name="Davis J.T."/>
        </authorList>
    </citation>
    <scope>NUCLEOTIDE SEQUENCE [LARGE SCALE GENOMIC DNA]</scope>
    <source>
        <strain evidence="7">cv. Da-Ae</strain>
        <tissue evidence="6">Seedling</tissue>
    </source>
</reference>
<accession>A0ABQ8E4K5</accession>
<protein>
    <recommendedName>
        <fullName evidence="5">Ubiquitin-like protease family profile domain-containing protein</fullName>
    </recommendedName>
</protein>
<dbReference type="EMBL" id="JAGKQM010000003">
    <property type="protein sequence ID" value="KAH0936534.1"/>
    <property type="molecule type" value="Genomic_DNA"/>
</dbReference>
<dbReference type="PANTHER" id="PTHR48449:SF1">
    <property type="entry name" value="DUF1985 DOMAIN-CONTAINING PROTEIN"/>
    <property type="match status" value="1"/>
</dbReference>
<dbReference type="SUPFAM" id="SSF54001">
    <property type="entry name" value="Cysteine proteinases"/>
    <property type="match status" value="1"/>
</dbReference>
<evidence type="ECO:0000256" key="1">
    <source>
        <dbReference type="ARBA" id="ARBA00005234"/>
    </source>
</evidence>
<gene>
    <name evidence="6" type="ORF">HID58_013651</name>
</gene>
<dbReference type="PROSITE" id="PS50600">
    <property type="entry name" value="ULP_PROTEASE"/>
    <property type="match status" value="1"/>
</dbReference>